<feature type="compositionally biased region" description="Low complexity" evidence="1">
    <location>
        <begin position="153"/>
        <end position="168"/>
    </location>
</feature>
<feature type="compositionally biased region" description="Polar residues" evidence="1">
    <location>
        <begin position="112"/>
        <end position="135"/>
    </location>
</feature>
<keyword evidence="3" id="KW-1185">Reference proteome</keyword>
<evidence type="ECO:0000256" key="1">
    <source>
        <dbReference type="SAM" id="MobiDB-lite"/>
    </source>
</evidence>
<feature type="region of interest" description="Disordered" evidence="1">
    <location>
        <begin position="112"/>
        <end position="168"/>
    </location>
</feature>
<dbReference type="Proteomes" id="UP000039865">
    <property type="component" value="Unassembled WGS sequence"/>
</dbReference>
<evidence type="ECO:0000313" key="2">
    <source>
        <dbReference type="EMBL" id="CDW79247.1"/>
    </source>
</evidence>
<dbReference type="EMBL" id="CCKQ01007823">
    <property type="protein sequence ID" value="CDW79247.1"/>
    <property type="molecule type" value="Genomic_DNA"/>
</dbReference>
<organism evidence="2 3">
    <name type="scientific">Stylonychia lemnae</name>
    <name type="common">Ciliate</name>
    <dbReference type="NCBI Taxonomy" id="5949"/>
    <lineage>
        <taxon>Eukaryota</taxon>
        <taxon>Sar</taxon>
        <taxon>Alveolata</taxon>
        <taxon>Ciliophora</taxon>
        <taxon>Intramacronucleata</taxon>
        <taxon>Spirotrichea</taxon>
        <taxon>Stichotrichia</taxon>
        <taxon>Sporadotrichida</taxon>
        <taxon>Oxytrichidae</taxon>
        <taxon>Stylonychinae</taxon>
        <taxon>Stylonychia</taxon>
    </lineage>
</organism>
<accession>A0A078ACC5</accession>
<protein>
    <submittedName>
        <fullName evidence="2">Uncharacterized protein</fullName>
    </submittedName>
</protein>
<reference evidence="2 3" key="1">
    <citation type="submission" date="2014-06" db="EMBL/GenBank/DDBJ databases">
        <authorList>
            <person name="Swart Estienne"/>
        </authorList>
    </citation>
    <scope>NUCLEOTIDE SEQUENCE [LARGE SCALE GENOMIC DNA]</scope>
    <source>
        <strain evidence="2 3">130c</strain>
    </source>
</reference>
<evidence type="ECO:0000313" key="3">
    <source>
        <dbReference type="Proteomes" id="UP000039865"/>
    </source>
</evidence>
<gene>
    <name evidence="2" type="primary">Contig10575.g11290</name>
    <name evidence="2" type="ORF">STYLEM_8233</name>
</gene>
<dbReference type="InParanoid" id="A0A078ACC5"/>
<sequence>MSIISLKLKNDYSADNFITPMASAPILVKENLNELDLPELPNYFKKAETILNAVQQSLNKNSNSKQVIVSRNQDFKTDRMISEQFSRINRNEFDYSLRNNPSMKLPNLRQQARNNTSLETQSNKAKYSIRQQAESDSFDNIFHRQSPFKDPSQRVQSNKNQNNSQSNAYQNEDFFYGLSNPSTMKQNLINQSRNVYDNHNNSYQDVQIQSKNGNLRKRKGLEDYHNQKFIKINELNITSKQNKQKTQNLLDISNDYENYNEREDKMIYNKHYYSLINKYDFGSNLKGTDKIFKIY</sequence>
<proteinExistence type="predicted"/>
<name>A0A078ACC5_STYLE</name>
<dbReference type="AlphaFoldDB" id="A0A078ACC5"/>